<protein>
    <recommendedName>
        <fullName evidence="7 8">Cell division protein FtsL</fullName>
    </recommendedName>
</protein>
<evidence type="ECO:0000256" key="7">
    <source>
        <dbReference type="HAMAP-Rule" id="MF_00910"/>
    </source>
</evidence>
<keyword evidence="4 7" id="KW-1133">Transmembrane helix</keyword>
<dbReference type="EMBL" id="CP093361">
    <property type="protein sequence ID" value="UQS86431.1"/>
    <property type="molecule type" value="Genomic_DNA"/>
</dbReference>
<dbReference type="GO" id="GO:0043093">
    <property type="term" value="P:FtsZ-dependent cytokinesis"/>
    <property type="evidence" value="ECO:0007669"/>
    <property type="project" value="UniProtKB-UniRule"/>
</dbReference>
<gene>
    <name evidence="7 11" type="primary">ftsL</name>
    <name evidence="11" type="ORF">MOO44_05925</name>
</gene>
<feature type="coiled-coil region" evidence="9">
    <location>
        <begin position="61"/>
        <end position="102"/>
    </location>
</feature>
<proteinExistence type="inferred from homology"/>
<dbReference type="Pfam" id="PF04977">
    <property type="entry name" value="DivIC"/>
    <property type="match status" value="1"/>
</dbReference>
<evidence type="ECO:0000256" key="5">
    <source>
        <dbReference type="ARBA" id="ARBA00023136"/>
    </source>
</evidence>
<evidence type="ECO:0000256" key="8">
    <source>
        <dbReference type="NCBIfam" id="TIGR02209"/>
    </source>
</evidence>
<dbReference type="InterPro" id="IPR011922">
    <property type="entry name" value="Cell_div_FtsL"/>
</dbReference>
<dbReference type="RefSeq" id="WP_260116233.1">
    <property type="nucleotide sequence ID" value="NZ_CP093361.1"/>
</dbReference>
<dbReference type="KEGG" id="lbe:MOO44_05925"/>
<evidence type="ECO:0000256" key="2">
    <source>
        <dbReference type="ARBA" id="ARBA00022618"/>
    </source>
</evidence>
<dbReference type="GO" id="GO:0032153">
    <property type="term" value="C:cell division site"/>
    <property type="evidence" value="ECO:0007669"/>
    <property type="project" value="UniProtKB-UniRule"/>
</dbReference>
<comment type="subcellular location">
    <subcellularLocation>
        <location evidence="7">Cell membrane</location>
        <topology evidence="7">Single-pass type II membrane protein</topology>
    </subcellularLocation>
    <text evidence="7">Localizes to the division septum where it forms a ring structure.</text>
</comment>
<dbReference type="Proteomes" id="UP000831181">
    <property type="component" value="Chromosome"/>
</dbReference>
<keyword evidence="9" id="KW-0175">Coiled coil</keyword>
<evidence type="ECO:0000256" key="1">
    <source>
        <dbReference type="ARBA" id="ARBA00022475"/>
    </source>
</evidence>
<keyword evidence="3 7" id="KW-0812">Transmembrane</keyword>
<feature type="transmembrane region" description="Helical" evidence="7">
    <location>
        <begin position="44"/>
        <end position="64"/>
    </location>
</feature>
<keyword evidence="6 7" id="KW-0131">Cell cycle</keyword>
<evidence type="ECO:0000256" key="4">
    <source>
        <dbReference type="ARBA" id="ARBA00022989"/>
    </source>
</evidence>
<sequence length="126" mass="14194">MMEKSVYVQTPDEGLISGGVERNKVRQSRNPNPHKKNGISRMEIFLYISLLVGFIALVLVLISAKVNLSLAQQNLQNVNQKVEKIHNDNSNLKQEVSELQSSSRLQKIAQKNGLSLSNNNIRNVRK</sequence>
<organism evidence="11 12">
    <name type="scientific">Nicoliella spurrieriana</name>
    <dbReference type="NCBI Taxonomy" id="2925830"/>
    <lineage>
        <taxon>Bacteria</taxon>
        <taxon>Bacillati</taxon>
        <taxon>Bacillota</taxon>
        <taxon>Bacilli</taxon>
        <taxon>Lactobacillales</taxon>
        <taxon>Lactobacillaceae</taxon>
        <taxon>Nicoliella</taxon>
    </lineage>
</organism>
<evidence type="ECO:0000256" key="10">
    <source>
        <dbReference type="SAM" id="MobiDB-lite"/>
    </source>
</evidence>
<dbReference type="InterPro" id="IPR007060">
    <property type="entry name" value="FtsL/DivIC"/>
</dbReference>
<feature type="region of interest" description="Disordered" evidence="10">
    <location>
        <begin position="1"/>
        <end position="37"/>
    </location>
</feature>
<dbReference type="NCBIfam" id="TIGR02209">
    <property type="entry name" value="ftsL_broad"/>
    <property type="match status" value="1"/>
</dbReference>
<evidence type="ECO:0000256" key="6">
    <source>
        <dbReference type="ARBA" id="ARBA00023306"/>
    </source>
</evidence>
<dbReference type="HAMAP" id="MF_00910">
    <property type="entry name" value="FtsL"/>
    <property type="match status" value="1"/>
</dbReference>
<evidence type="ECO:0000256" key="9">
    <source>
        <dbReference type="SAM" id="Coils"/>
    </source>
</evidence>
<keyword evidence="1 7" id="KW-1003">Cell membrane</keyword>
<evidence type="ECO:0000313" key="11">
    <source>
        <dbReference type="EMBL" id="UQS86431.1"/>
    </source>
</evidence>
<accession>A0A976X599</accession>
<evidence type="ECO:0000313" key="12">
    <source>
        <dbReference type="Proteomes" id="UP000831181"/>
    </source>
</evidence>
<comment type="function">
    <text evidence="7">Essential cell division protein.</text>
</comment>
<evidence type="ECO:0000256" key="3">
    <source>
        <dbReference type="ARBA" id="ARBA00022692"/>
    </source>
</evidence>
<keyword evidence="12" id="KW-1185">Reference proteome</keyword>
<keyword evidence="2 7" id="KW-0132">Cell division</keyword>
<name>A0A976X599_9LACO</name>
<keyword evidence="5 7" id="KW-0472">Membrane</keyword>
<dbReference type="GO" id="GO:0005886">
    <property type="term" value="C:plasma membrane"/>
    <property type="evidence" value="ECO:0007669"/>
    <property type="project" value="UniProtKB-SubCell"/>
</dbReference>
<dbReference type="AlphaFoldDB" id="A0A976X599"/>
<reference evidence="11" key="1">
    <citation type="journal article" date="2022" name="Int. J. Syst. Evol. Microbiol.">
        <title>Apilactobacillus apisilvae sp. nov., Nicolia spurrieriana gen. nov. sp. nov., Bombilactobacillus folatiphilus sp. nov. and Bombilactobacillus thymidiniphilus sp. nov., four new lactic acid bacterial isolates from stingless bees Tetragonula carbonaria and Austroplebeia australis.</title>
        <authorList>
            <person name="Oliphant S.A."/>
            <person name="Watson-Haigh N.S."/>
            <person name="Sumby K.M."/>
            <person name="Gardner J."/>
            <person name="Groom S."/>
            <person name="Jiranek V."/>
        </authorList>
    </citation>
    <scope>NUCLEOTIDE SEQUENCE</scope>
    <source>
        <strain evidence="11">SGEP1_A5</strain>
    </source>
</reference>
<comment type="similarity">
    <text evidence="7">Belongs to the FtsL family.</text>
</comment>